<reference evidence="3" key="1">
    <citation type="journal article" date="2014" name="Front. Microbiol.">
        <title>High frequency of phylogenetically diverse reductive dehalogenase-homologous genes in deep subseafloor sedimentary metagenomes.</title>
        <authorList>
            <person name="Kawai M."/>
            <person name="Futagami T."/>
            <person name="Toyoda A."/>
            <person name="Takaki Y."/>
            <person name="Nishi S."/>
            <person name="Hori S."/>
            <person name="Arai W."/>
            <person name="Tsubouchi T."/>
            <person name="Morono Y."/>
            <person name="Uchiyama I."/>
            <person name="Ito T."/>
            <person name="Fujiyama A."/>
            <person name="Inagaki F."/>
            <person name="Takami H."/>
        </authorList>
    </citation>
    <scope>NUCLEOTIDE SEQUENCE</scope>
    <source>
        <strain evidence="3">Expedition CK06-06</strain>
    </source>
</reference>
<dbReference type="InterPro" id="IPR014729">
    <property type="entry name" value="Rossmann-like_a/b/a_fold"/>
</dbReference>
<dbReference type="AlphaFoldDB" id="X0SNE3"/>
<comment type="similarity">
    <text evidence="1">Belongs to the universal stress protein A family.</text>
</comment>
<dbReference type="InterPro" id="IPR006016">
    <property type="entry name" value="UspA"/>
</dbReference>
<evidence type="ECO:0000259" key="2">
    <source>
        <dbReference type="Pfam" id="PF00582"/>
    </source>
</evidence>
<name>X0SNE3_9ZZZZ</name>
<feature type="domain" description="UspA" evidence="2">
    <location>
        <begin position="2"/>
        <end position="130"/>
    </location>
</feature>
<gene>
    <name evidence="3" type="ORF">S01H1_00991</name>
</gene>
<dbReference type="SUPFAM" id="SSF52402">
    <property type="entry name" value="Adenine nucleotide alpha hydrolases-like"/>
    <property type="match status" value="1"/>
</dbReference>
<evidence type="ECO:0000256" key="1">
    <source>
        <dbReference type="ARBA" id="ARBA00008791"/>
    </source>
</evidence>
<protein>
    <recommendedName>
        <fullName evidence="2">UspA domain-containing protein</fullName>
    </recommendedName>
</protein>
<dbReference type="Pfam" id="PF00582">
    <property type="entry name" value="Usp"/>
    <property type="match status" value="1"/>
</dbReference>
<dbReference type="PRINTS" id="PR01438">
    <property type="entry name" value="UNVRSLSTRESS"/>
</dbReference>
<dbReference type="CDD" id="cd00293">
    <property type="entry name" value="USP-like"/>
    <property type="match status" value="1"/>
</dbReference>
<comment type="caution">
    <text evidence="3">The sequence shown here is derived from an EMBL/GenBank/DDBJ whole genome shotgun (WGS) entry which is preliminary data.</text>
</comment>
<dbReference type="PANTHER" id="PTHR46268">
    <property type="entry name" value="STRESS RESPONSE PROTEIN NHAX"/>
    <property type="match status" value="1"/>
</dbReference>
<dbReference type="PANTHER" id="PTHR46268:SF6">
    <property type="entry name" value="UNIVERSAL STRESS PROTEIN UP12"/>
    <property type="match status" value="1"/>
</dbReference>
<dbReference type="InterPro" id="IPR006015">
    <property type="entry name" value="Universal_stress_UspA"/>
</dbReference>
<dbReference type="Gene3D" id="3.40.50.620">
    <property type="entry name" value="HUPs"/>
    <property type="match status" value="1"/>
</dbReference>
<dbReference type="EMBL" id="BARS01000394">
    <property type="protein sequence ID" value="GAF76656.1"/>
    <property type="molecule type" value="Genomic_DNA"/>
</dbReference>
<evidence type="ECO:0000313" key="3">
    <source>
        <dbReference type="EMBL" id="GAF76656.1"/>
    </source>
</evidence>
<proteinExistence type="inferred from homology"/>
<accession>X0SNE3</accession>
<organism evidence="3">
    <name type="scientific">marine sediment metagenome</name>
    <dbReference type="NCBI Taxonomy" id="412755"/>
    <lineage>
        <taxon>unclassified sequences</taxon>
        <taxon>metagenomes</taxon>
        <taxon>ecological metagenomes</taxon>
    </lineage>
</organism>
<sequence>MKILVGYDGSKVAEDAVKLAQKYGHAFKADIHIMTSLEQSPELKKDDIDKAESKLEKLRTSFKSDGIPCEAQASVSYQSPGEDLVRFAKENDIDEIIIGVRRRSKVGKLVFGSTAQYVILEAPCPVVTVK</sequence>